<keyword evidence="2" id="KW-0732">Signal</keyword>
<dbReference type="KEGG" id="parq:DSM112329_04423"/>
<evidence type="ECO:0000256" key="2">
    <source>
        <dbReference type="SAM" id="SignalP"/>
    </source>
</evidence>
<evidence type="ECO:0008006" key="4">
    <source>
        <dbReference type="Google" id="ProtNLM"/>
    </source>
</evidence>
<dbReference type="RefSeq" id="WP_354698730.1">
    <property type="nucleotide sequence ID" value="NZ_CP114014.1"/>
</dbReference>
<dbReference type="EMBL" id="CP114014">
    <property type="protein sequence ID" value="XAY07538.1"/>
    <property type="molecule type" value="Genomic_DNA"/>
</dbReference>
<dbReference type="AlphaFoldDB" id="A0AAU7B0R1"/>
<dbReference type="PROSITE" id="PS51257">
    <property type="entry name" value="PROKAR_LIPOPROTEIN"/>
    <property type="match status" value="1"/>
</dbReference>
<sequence>MRRAVPSFVLAVTCALLAGCGSSGDDGPPSVAQVDARLAATIDASAKRRQAEFRSVGAGQAIDDTNAQNPELPGAEPADPPPAASAPAEARPKATAKTKRPKAKRAPAPAPSRPAATRTRGPLLSDADRSSFGALASSLGGTSGVAVMPAGRGGTVQTAGSLQTGVAWSTMKTGVAAATYAKGTGGSSAGLLSRAITASDNSAAESLWSNLGPPSQAGALVEAQLRAAGDVSTSVQTQRVRSGFTAFGQTQWPLAGQVRFTAGMTCTGPGRQVLALMGQVVADQRWGLGSAGVSARFKGGWGPGSGGGYLVRQMGILRIRGHQVAVTIATQPADGSFGGGTRNLTAIAKWVVAHVDPAAAPITPVC</sequence>
<feature type="chain" id="PRO_5043571264" description="Serine hydrolase" evidence="2">
    <location>
        <begin position="19"/>
        <end position="366"/>
    </location>
</feature>
<feature type="compositionally biased region" description="Basic residues" evidence="1">
    <location>
        <begin position="94"/>
        <end position="105"/>
    </location>
</feature>
<evidence type="ECO:0000256" key="1">
    <source>
        <dbReference type="SAM" id="MobiDB-lite"/>
    </source>
</evidence>
<feature type="region of interest" description="Disordered" evidence="1">
    <location>
        <begin position="51"/>
        <end position="128"/>
    </location>
</feature>
<dbReference type="SUPFAM" id="SSF56601">
    <property type="entry name" value="beta-lactamase/transpeptidase-like"/>
    <property type="match status" value="1"/>
</dbReference>
<gene>
    <name evidence="3" type="ORF">DSM112329_04423</name>
</gene>
<proteinExistence type="predicted"/>
<name>A0AAU7B0R1_9ACTN</name>
<dbReference type="InterPro" id="IPR012338">
    <property type="entry name" value="Beta-lactam/transpept-like"/>
</dbReference>
<organism evidence="3">
    <name type="scientific">Paraconexibacter sp. AEG42_29</name>
    <dbReference type="NCBI Taxonomy" id="2997339"/>
    <lineage>
        <taxon>Bacteria</taxon>
        <taxon>Bacillati</taxon>
        <taxon>Actinomycetota</taxon>
        <taxon>Thermoleophilia</taxon>
        <taxon>Solirubrobacterales</taxon>
        <taxon>Paraconexibacteraceae</taxon>
        <taxon>Paraconexibacter</taxon>
    </lineage>
</organism>
<feature type="signal peptide" evidence="2">
    <location>
        <begin position="1"/>
        <end position="18"/>
    </location>
</feature>
<reference evidence="3" key="1">
    <citation type="submission" date="2022-12" db="EMBL/GenBank/DDBJ databases">
        <title>Paraconexibacter alkalitolerans sp. nov. and Baekduia alba sp. nov., isolated from soil and emended description of the genera Paraconexibacter (Chun et al., 2020) and Baekduia (An et al., 2020).</title>
        <authorList>
            <person name="Vieira S."/>
            <person name="Huber K.J."/>
            <person name="Geppert A."/>
            <person name="Wolf J."/>
            <person name="Neumann-Schaal M."/>
            <person name="Muesken M."/>
            <person name="Overmann J."/>
        </authorList>
    </citation>
    <scope>NUCLEOTIDE SEQUENCE</scope>
    <source>
        <strain evidence="3">AEG42_29</strain>
    </source>
</reference>
<dbReference type="Gene3D" id="3.40.710.10">
    <property type="entry name" value="DD-peptidase/beta-lactamase superfamily"/>
    <property type="match status" value="1"/>
</dbReference>
<feature type="compositionally biased region" description="Low complexity" evidence="1">
    <location>
        <begin position="113"/>
        <end position="122"/>
    </location>
</feature>
<protein>
    <recommendedName>
        <fullName evidence="4">Serine hydrolase</fullName>
    </recommendedName>
</protein>
<accession>A0AAU7B0R1</accession>
<evidence type="ECO:0000313" key="3">
    <source>
        <dbReference type="EMBL" id="XAY07538.1"/>
    </source>
</evidence>